<feature type="domain" description="Transcription regulator AsnC/Lrp ligand binding" evidence="1">
    <location>
        <begin position="8"/>
        <end position="75"/>
    </location>
</feature>
<evidence type="ECO:0000313" key="2">
    <source>
        <dbReference type="EMBL" id="MBZ0154670.1"/>
    </source>
</evidence>
<reference evidence="2" key="1">
    <citation type="journal article" date="2021" name="bioRxiv">
        <title>Unraveling nitrogen, sulfur and carbon metabolic pathways and microbial community transcriptional responses to substrate deprivation and toxicity stresses in a bioreactor mimicking anoxic brackish coastal sediment conditions.</title>
        <authorList>
            <person name="Martins P.D."/>
            <person name="Echeveste M.J."/>
            <person name="Arshad A."/>
            <person name="Kurth J."/>
            <person name="Ouboter H."/>
            <person name="Jetten M.S.M."/>
            <person name="Welte C.U."/>
        </authorList>
    </citation>
    <scope>NUCLEOTIDE SEQUENCE</scope>
    <source>
        <strain evidence="2">MAG_39</strain>
    </source>
</reference>
<dbReference type="Pfam" id="PF01037">
    <property type="entry name" value="AsnC_trans_reg"/>
    <property type="match status" value="1"/>
</dbReference>
<evidence type="ECO:0000259" key="1">
    <source>
        <dbReference type="Pfam" id="PF01037"/>
    </source>
</evidence>
<dbReference type="AlphaFoldDB" id="A0A953J8U4"/>
<dbReference type="Proteomes" id="UP000705867">
    <property type="component" value="Unassembled WGS sequence"/>
</dbReference>
<dbReference type="Gene3D" id="3.30.70.920">
    <property type="match status" value="1"/>
</dbReference>
<organism evidence="2 3">
    <name type="scientific">Candidatus Nitrobium versatile</name>
    <dbReference type="NCBI Taxonomy" id="2884831"/>
    <lineage>
        <taxon>Bacteria</taxon>
        <taxon>Pseudomonadati</taxon>
        <taxon>Nitrospirota</taxon>
        <taxon>Nitrospiria</taxon>
        <taxon>Nitrospirales</taxon>
        <taxon>Nitrospiraceae</taxon>
        <taxon>Candidatus Nitrobium</taxon>
    </lineage>
</organism>
<dbReference type="EMBL" id="JAIOIV010000007">
    <property type="protein sequence ID" value="MBZ0154670.1"/>
    <property type="molecule type" value="Genomic_DNA"/>
</dbReference>
<dbReference type="SUPFAM" id="SSF54909">
    <property type="entry name" value="Dimeric alpha+beta barrel"/>
    <property type="match status" value="1"/>
</dbReference>
<dbReference type="InterPro" id="IPR019887">
    <property type="entry name" value="Tscrpt_reg_AsnC/Lrp_C"/>
</dbReference>
<sequence>MARIYLLINVLPGKDVSIRDTLRGIKGVTQADVVTGPYDIAAVLEGDDTSDIFGNIIRKVRKLKGINRTETFVAVE</sequence>
<reference evidence="2" key="2">
    <citation type="submission" date="2021-08" db="EMBL/GenBank/DDBJ databases">
        <authorList>
            <person name="Dalcin Martins P."/>
        </authorList>
    </citation>
    <scope>NUCLEOTIDE SEQUENCE</scope>
    <source>
        <strain evidence="2">MAG_39</strain>
    </source>
</reference>
<gene>
    <name evidence="2" type="ORF">K8I29_00455</name>
</gene>
<comment type="caution">
    <text evidence="2">The sequence shown here is derived from an EMBL/GenBank/DDBJ whole genome shotgun (WGS) entry which is preliminary data.</text>
</comment>
<name>A0A953J8U4_9BACT</name>
<evidence type="ECO:0000313" key="3">
    <source>
        <dbReference type="Proteomes" id="UP000705867"/>
    </source>
</evidence>
<proteinExistence type="predicted"/>
<dbReference type="InterPro" id="IPR011008">
    <property type="entry name" value="Dimeric_a/b-barrel"/>
</dbReference>
<protein>
    <submittedName>
        <fullName evidence="2">Lrp/AsnC ligand binding domain-containing protein</fullName>
    </submittedName>
</protein>
<accession>A0A953J8U4</accession>